<evidence type="ECO:0000256" key="1">
    <source>
        <dbReference type="SAM" id="MobiDB-lite"/>
    </source>
</evidence>
<dbReference type="EMBL" id="JACEIK010000758">
    <property type="protein sequence ID" value="MCD7461832.1"/>
    <property type="molecule type" value="Genomic_DNA"/>
</dbReference>
<feature type="compositionally biased region" description="Basic and acidic residues" evidence="1">
    <location>
        <begin position="13"/>
        <end position="27"/>
    </location>
</feature>
<keyword evidence="3" id="KW-1185">Reference proteome</keyword>
<feature type="region of interest" description="Disordered" evidence="1">
    <location>
        <begin position="1"/>
        <end position="28"/>
    </location>
</feature>
<protein>
    <submittedName>
        <fullName evidence="2">Uncharacterized protein</fullName>
    </submittedName>
</protein>
<comment type="caution">
    <text evidence="2">The sequence shown here is derived from an EMBL/GenBank/DDBJ whole genome shotgun (WGS) entry which is preliminary data.</text>
</comment>
<accession>A0ABS8SS84</accession>
<reference evidence="2 3" key="1">
    <citation type="journal article" date="2021" name="BMC Genomics">
        <title>Datura genome reveals duplications of psychoactive alkaloid biosynthetic genes and high mutation rate following tissue culture.</title>
        <authorList>
            <person name="Rajewski A."/>
            <person name="Carter-House D."/>
            <person name="Stajich J."/>
            <person name="Litt A."/>
        </authorList>
    </citation>
    <scope>NUCLEOTIDE SEQUENCE [LARGE SCALE GENOMIC DNA]</scope>
    <source>
        <strain evidence="2">AR-01</strain>
    </source>
</reference>
<dbReference type="Proteomes" id="UP000823775">
    <property type="component" value="Unassembled WGS sequence"/>
</dbReference>
<evidence type="ECO:0000313" key="3">
    <source>
        <dbReference type="Proteomes" id="UP000823775"/>
    </source>
</evidence>
<evidence type="ECO:0000313" key="2">
    <source>
        <dbReference type="EMBL" id="MCD7461832.1"/>
    </source>
</evidence>
<name>A0ABS8SS84_DATST</name>
<organism evidence="2 3">
    <name type="scientific">Datura stramonium</name>
    <name type="common">Jimsonweed</name>
    <name type="synonym">Common thornapple</name>
    <dbReference type="NCBI Taxonomy" id="4076"/>
    <lineage>
        <taxon>Eukaryota</taxon>
        <taxon>Viridiplantae</taxon>
        <taxon>Streptophyta</taxon>
        <taxon>Embryophyta</taxon>
        <taxon>Tracheophyta</taxon>
        <taxon>Spermatophyta</taxon>
        <taxon>Magnoliopsida</taxon>
        <taxon>eudicotyledons</taxon>
        <taxon>Gunneridae</taxon>
        <taxon>Pentapetalae</taxon>
        <taxon>asterids</taxon>
        <taxon>lamiids</taxon>
        <taxon>Solanales</taxon>
        <taxon>Solanaceae</taxon>
        <taxon>Solanoideae</taxon>
        <taxon>Datureae</taxon>
        <taxon>Datura</taxon>
    </lineage>
</organism>
<sequence>MQPVASFYRKNRSLSEKKREGGEEKKSGSVVVGFPVGELDWSRRESWLFLGQQWLKRMVKSTRVAVRGEEGRVFSDPKWLEIMEGKEREIEENGC</sequence>
<gene>
    <name evidence="2" type="ORF">HAX54_047205</name>
</gene>
<proteinExistence type="predicted"/>